<evidence type="ECO:0000313" key="10">
    <source>
        <dbReference type="Proteomes" id="UP000472273"/>
    </source>
</evidence>
<keyword evidence="5" id="KW-0418">Kinase</keyword>
<evidence type="ECO:0000259" key="8">
    <source>
        <dbReference type="Pfam" id="PF22931"/>
    </source>
</evidence>
<reference evidence="9" key="2">
    <citation type="submission" date="2025-09" db="UniProtKB">
        <authorList>
            <consortium name="Ensembl"/>
        </authorList>
    </citation>
    <scope>IDENTIFICATION</scope>
</reference>
<evidence type="ECO:0000256" key="3">
    <source>
        <dbReference type="ARBA" id="ARBA00022679"/>
    </source>
</evidence>
<keyword evidence="3" id="KW-0808">Transferase</keyword>
<dbReference type="GeneTree" id="ENSGT01030000234826"/>
<evidence type="ECO:0000256" key="4">
    <source>
        <dbReference type="ARBA" id="ARBA00022741"/>
    </source>
</evidence>
<evidence type="ECO:0000256" key="2">
    <source>
        <dbReference type="ARBA" id="ARBA00022443"/>
    </source>
</evidence>
<reference evidence="9" key="1">
    <citation type="submission" date="2025-08" db="UniProtKB">
        <authorList>
            <consortium name="Ensembl"/>
        </authorList>
    </citation>
    <scope>IDENTIFICATION</scope>
</reference>
<name>A0A670Z221_PSETE</name>
<keyword evidence="7" id="KW-0829">Tyrosine-protein kinase</keyword>
<dbReference type="AlphaFoldDB" id="A0A670Z221"/>
<evidence type="ECO:0000256" key="1">
    <source>
        <dbReference type="ARBA" id="ARBA00011903"/>
    </source>
</evidence>
<sequence length="96" mass="11123">MAPDDGTEWLLQLLSEIQLEQFYLRIRDELHVTRPSHFDYVKPVDLDRIGLGRPGQRRLEEALKRRRGQSQRPKSWVYKVSAGTLPSKGHAWGGQV</sequence>
<dbReference type="OMA" id="SWMSKGH"/>
<dbReference type="Ensembl" id="ENSPTXT00000016274.1">
    <property type="protein sequence ID" value="ENSPTXP00000015793.1"/>
    <property type="gene ID" value="ENSPTXG00000010888.1"/>
</dbReference>
<feature type="domain" description="ACK/TNK-like SAM" evidence="8">
    <location>
        <begin position="10"/>
        <end position="65"/>
    </location>
</feature>
<dbReference type="EC" id="2.7.10.2" evidence="1"/>
<dbReference type="GO" id="GO:0004715">
    <property type="term" value="F:non-membrane spanning protein tyrosine kinase activity"/>
    <property type="evidence" value="ECO:0007669"/>
    <property type="project" value="UniProtKB-EC"/>
</dbReference>
<protein>
    <recommendedName>
        <fullName evidence="1">non-specific protein-tyrosine kinase</fullName>
        <ecNumber evidence="1">2.7.10.2</ecNumber>
    </recommendedName>
</protein>
<keyword evidence="6" id="KW-0067">ATP-binding</keyword>
<keyword evidence="10" id="KW-1185">Reference proteome</keyword>
<dbReference type="GO" id="GO:0005524">
    <property type="term" value="F:ATP binding"/>
    <property type="evidence" value="ECO:0007669"/>
    <property type="project" value="UniProtKB-KW"/>
</dbReference>
<dbReference type="InterPro" id="IPR049587">
    <property type="entry name" value="TNK-like_SAM"/>
</dbReference>
<evidence type="ECO:0000256" key="7">
    <source>
        <dbReference type="ARBA" id="ARBA00023137"/>
    </source>
</evidence>
<dbReference type="CDD" id="cd09539">
    <property type="entry name" value="SAM_TNK-like"/>
    <property type="match status" value="1"/>
</dbReference>
<accession>A0A670Z221</accession>
<keyword evidence="4" id="KW-0547">Nucleotide-binding</keyword>
<evidence type="ECO:0000256" key="6">
    <source>
        <dbReference type="ARBA" id="ARBA00022840"/>
    </source>
</evidence>
<dbReference type="Proteomes" id="UP000472273">
    <property type="component" value="Unplaced"/>
</dbReference>
<organism evidence="9 10">
    <name type="scientific">Pseudonaja textilis</name>
    <name type="common">Eastern brown snake</name>
    <dbReference type="NCBI Taxonomy" id="8673"/>
    <lineage>
        <taxon>Eukaryota</taxon>
        <taxon>Metazoa</taxon>
        <taxon>Chordata</taxon>
        <taxon>Craniata</taxon>
        <taxon>Vertebrata</taxon>
        <taxon>Euteleostomi</taxon>
        <taxon>Lepidosauria</taxon>
        <taxon>Squamata</taxon>
        <taxon>Bifurcata</taxon>
        <taxon>Unidentata</taxon>
        <taxon>Episquamata</taxon>
        <taxon>Toxicofera</taxon>
        <taxon>Serpentes</taxon>
        <taxon>Colubroidea</taxon>
        <taxon>Elapidae</taxon>
        <taxon>Hydrophiinae</taxon>
        <taxon>Pseudonaja</taxon>
    </lineage>
</organism>
<proteinExistence type="predicted"/>
<dbReference type="Pfam" id="PF22931">
    <property type="entry name" value="SAM_TNK"/>
    <property type="match status" value="1"/>
</dbReference>
<evidence type="ECO:0000313" key="9">
    <source>
        <dbReference type="Ensembl" id="ENSPTXP00000015793.1"/>
    </source>
</evidence>
<dbReference type="InterPro" id="IPR055175">
    <property type="entry name" value="ACK/TNK-like_SAM"/>
</dbReference>
<keyword evidence="2" id="KW-0728">SH3 domain</keyword>
<evidence type="ECO:0000256" key="5">
    <source>
        <dbReference type="ARBA" id="ARBA00022777"/>
    </source>
</evidence>